<dbReference type="STRING" id="5454.A0A163HFU8"/>
<dbReference type="AlphaFoldDB" id="A0A163HFU8"/>
<keyword evidence="2" id="KW-1185">Reference proteome</keyword>
<sequence>MLEPSNSSSTPTSASFYEATDGDIIIKNLAPLLVQSAYACGSSVLVKERTKAGEEGITTPVTIRWDGVELTKKLTLPPSENTTSVKAIIQDLLETSQPASFGFKGQDVVDESYRKAPKLDPSAFSTNFCPYTAGIIDTIGPSGMFKPHLDTPRSELHFGSLVVCLPCAHEGGQLVVRHQGHSTAFDWSQDSSNIQWAAFYSDCEHEVEVKATLTNPLFFPSGGFLAKYCSHAYAYATNEGIRALPAVLKGSGMVTYEVFQSLGIRVQLRPALDYGHWAEDFDDFMEYDRIGKRLTEPIGSN</sequence>
<comment type="caution">
    <text evidence="1">The sequence shown here is derived from an EMBL/GenBank/DDBJ whole genome shotgun (WGS) entry which is preliminary data.</text>
</comment>
<reference evidence="1 2" key="1">
    <citation type="journal article" date="2016" name="Sci. Rep.">
        <title>Draft genome sequencing and secretome analysis of fungal phytopathogen Ascochyta rabiei provides insight into the necrotrophic effector repertoire.</title>
        <authorList>
            <person name="Verma S."/>
            <person name="Gazara R.K."/>
            <person name="Nizam S."/>
            <person name="Parween S."/>
            <person name="Chattopadhyay D."/>
            <person name="Verma P.K."/>
        </authorList>
    </citation>
    <scope>NUCLEOTIDE SEQUENCE [LARGE SCALE GENOMIC DNA]</scope>
    <source>
        <strain evidence="1 2">ArDII</strain>
    </source>
</reference>
<evidence type="ECO:0000313" key="2">
    <source>
        <dbReference type="Proteomes" id="UP000076837"/>
    </source>
</evidence>
<protein>
    <submittedName>
        <fullName evidence="1">Oxidoreductase</fullName>
    </submittedName>
</protein>
<dbReference type="Gene3D" id="2.60.120.620">
    <property type="entry name" value="q2cbj1_9rhob like domain"/>
    <property type="match status" value="1"/>
</dbReference>
<dbReference type="EMBL" id="JYNV01000130">
    <property type="protein sequence ID" value="KZM25274.1"/>
    <property type="molecule type" value="Genomic_DNA"/>
</dbReference>
<dbReference type="PANTHER" id="PTHR33099:SF7">
    <property type="entry name" value="MYND-TYPE DOMAIN-CONTAINING PROTEIN"/>
    <property type="match status" value="1"/>
</dbReference>
<organism evidence="1 2">
    <name type="scientific">Didymella rabiei</name>
    <name type="common">Chickpea ascochyta blight fungus</name>
    <name type="synonym">Mycosphaerella rabiei</name>
    <dbReference type="NCBI Taxonomy" id="5454"/>
    <lineage>
        <taxon>Eukaryota</taxon>
        <taxon>Fungi</taxon>
        <taxon>Dikarya</taxon>
        <taxon>Ascomycota</taxon>
        <taxon>Pezizomycotina</taxon>
        <taxon>Dothideomycetes</taxon>
        <taxon>Pleosporomycetidae</taxon>
        <taxon>Pleosporales</taxon>
        <taxon>Pleosporineae</taxon>
        <taxon>Didymellaceae</taxon>
        <taxon>Ascochyta</taxon>
    </lineage>
</organism>
<proteinExistence type="predicted"/>
<name>A0A163HFU8_DIDRA</name>
<dbReference type="PANTHER" id="PTHR33099">
    <property type="entry name" value="FE2OG DIOXYGENASE DOMAIN-CONTAINING PROTEIN"/>
    <property type="match status" value="1"/>
</dbReference>
<gene>
    <name evidence="1" type="ORF">ST47_g3588</name>
</gene>
<accession>A0A163HFU8</accession>
<evidence type="ECO:0000313" key="1">
    <source>
        <dbReference type="EMBL" id="KZM25274.1"/>
    </source>
</evidence>
<dbReference type="Proteomes" id="UP000076837">
    <property type="component" value="Unassembled WGS sequence"/>
</dbReference>